<proteinExistence type="inferred from homology"/>
<dbReference type="InterPro" id="IPR024602">
    <property type="entry name" value="COG_su2_N"/>
</dbReference>
<reference evidence="12" key="1">
    <citation type="submission" date="2021-03" db="EMBL/GenBank/DDBJ databases">
        <authorList>
            <person name="Tagirdzhanova G."/>
        </authorList>
    </citation>
    <scope>NUCLEOTIDE SEQUENCE</scope>
</reference>
<keyword evidence="13" id="KW-1185">Reference proteome</keyword>
<sequence>MTASAMSNRFYFGDDDSSASSDDNLPYPKPLTRASFLTPNFEPTTFLSTLRNRHQTLEDLRAELRTRSQDLNKELLDLVNENYQDFLSLGSSLKGGDEKVEEVRLGLLGFRREVEGLRGKVDRRRKEVEELVEERKRIRDSVQVGRRILEIERRIAVLEGRLMLASTGTRKVEANEEEIDESDSEESDEEAESNAIGIPRLRRHMEQYMYIKVSMKRTGPEHPFLVKQEERVLRLKQTVLLDLNSALKQAVAGGEDMKADLLKLLGIYKCMGEESEAIQVLKESKR</sequence>
<evidence type="ECO:0000313" key="13">
    <source>
        <dbReference type="Proteomes" id="UP000664203"/>
    </source>
</evidence>
<keyword evidence="6" id="KW-0333">Golgi apparatus</keyword>
<keyword evidence="7" id="KW-0472">Membrane</keyword>
<comment type="similarity">
    <text evidence="2">Belongs to the COG2 family.</text>
</comment>
<evidence type="ECO:0000259" key="11">
    <source>
        <dbReference type="Pfam" id="PF06148"/>
    </source>
</evidence>
<feature type="region of interest" description="Disordered" evidence="10">
    <location>
        <begin position="169"/>
        <end position="196"/>
    </location>
</feature>
<evidence type="ECO:0000256" key="7">
    <source>
        <dbReference type="ARBA" id="ARBA00023136"/>
    </source>
</evidence>
<evidence type="ECO:0000256" key="8">
    <source>
        <dbReference type="ARBA" id="ARBA00031344"/>
    </source>
</evidence>
<dbReference type="GO" id="GO:0007030">
    <property type="term" value="P:Golgi organization"/>
    <property type="evidence" value="ECO:0007669"/>
    <property type="project" value="InterPro"/>
</dbReference>
<dbReference type="GO" id="GO:0017119">
    <property type="term" value="C:Golgi transport complex"/>
    <property type="evidence" value="ECO:0007669"/>
    <property type="project" value="TreeGrafter"/>
</dbReference>
<evidence type="ECO:0000256" key="3">
    <source>
        <dbReference type="ARBA" id="ARBA00020977"/>
    </source>
</evidence>
<keyword evidence="9" id="KW-0175">Coiled coil</keyword>
<dbReference type="EMBL" id="CAJPDR010000015">
    <property type="protein sequence ID" value="CAF9905984.1"/>
    <property type="molecule type" value="Genomic_DNA"/>
</dbReference>
<dbReference type="PANTHER" id="PTHR12961">
    <property type="entry name" value="CONSERVED OLIGOMERIC GOLGI COMPLEX COMPONENT 2"/>
    <property type="match status" value="1"/>
</dbReference>
<feature type="coiled-coil region" evidence="9">
    <location>
        <begin position="114"/>
        <end position="141"/>
    </location>
</feature>
<keyword evidence="5" id="KW-0653">Protein transport</keyword>
<dbReference type="InterPro" id="IPR009316">
    <property type="entry name" value="COG2"/>
</dbReference>
<comment type="caution">
    <text evidence="12">The sequence shown here is derived from an EMBL/GenBank/DDBJ whole genome shotgun (WGS) entry which is preliminary data.</text>
</comment>
<evidence type="ECO:0000256" key="9">
    <source>
        <dbReference type="SAM" id="Coils"/>
    </source>
</evidence>
<gene>
    <name evidence="12" type="ORF">ALECFALPRED_001930</name>
</gene>
<dbReference type="OrthoDB" id="332281at2759"/>
<evidence type="ECO:0000256" key="1">
    <source>
        <dbReference type="ARBA" id="ARBA00004395"/>
    </source>
</evidence>
<evidence type="ECO:0000256" key="6">
    <source>
        <dbReference type="ARBA" id="ARBA00023034"/>
    </source>
</evidence>
<comment type="subcellular location">
    <subcellularLocation>
        <location evidence="1">Golgi apparatus membrane</location>
        <topology evidence="1">Peripheral membrane protein</topology>
    </subcellularLocation>
</comment>
<feature type="domain" description="Conserved oligomeric Golgi complex subunit 2 N-terminal" evidence="11">
    <location>
        <begin position="31"/>
        <end position="104"/>
    </location>
</feature>
<dbReference type="GO" id="GO:0015031">
    <property type="term" value="P:protein transport"/>
    <property type="evidence" value="ECO:0007669"/>
    <property type="project" value="UniProtKB-KW"/>
</dbReference>
<dbReference type="PANTHER" id="PTHR12961:SF0">
    <property type="entry name" value="CONSERVED OLIGOMERIC GOLGI COMPLEX SUBUNIT 2"/>
    <property type="match status" value="1"/>
</dbReference>
<organism evidence="12 13">
    <name type="scientific">Alectoria fallacina</name>
    <dbReference type="NCBI Taxonomy" id="1903189"/>
    <lineage>
        <taxon>Eukaryota</taxon>
        <taxon>Fungi</taxon>
        <taxon>Dikarya</taxon>
        <taxon>Ascomycota</taxon>
        <taxon>Pezizomycotina</taxon>
        <taxon>Lecanoromycetes</taxon>
        <taxon>OSLEUM clade</taxon>
        <taxon>Lecanoromycetidae</taxon>
        <taxon>Lecanorales</taxon>
        <taxon>Lecanorineae</taxon>
        <taxon>Parmeliaceae</taxon>
        <taxon>Alectoria</taxon>
    </lineage>
</organism>
<keyword evidence="4" id="KW-0813">Transport</keyword>
<evidence type="ECO:0000256" key="4">
    <source>
        <dbReference type="ARBA" id="ARBA00022448"/>
    </source>
</evidence>
<evidence type="ECO:0000256" key="5">
    <source>
        <dbReference type="ARBA" id="ARBA00022927"/>
    </source>
</evidence>
<dbReference type="GO" id="GO:0006891">
    <property type="term" value="P:intra-Golgi vesicle-mediated transport"/>
    <property type="evidence" value="ECO:0007669"/>
    <property type="project" value="TreeGrafter"/>
</dbReference>
<name>A0A8H3EIS6_9LECA</name>
<evidence type="ECO:0000256" key="10">
    <source>
        <dbReference type="SAM" id="MobiDB-lite"/>
    </source>
</evidence>
<feature type="compositionally biased region" description="Acidic residues" evidence="10">
    <location>
        <begin position="175"/>
        <end position="192"/>
    </location>
</feature>
<dbReference type="Proteomes" id="UP000664203">
    <property type="component" value="Unassembled WGS sequence"/>
</dbReference>
<dbReference type="GO" id="GO:0000139">
    <property type="term" value="C:Golgi membrane"/>
    <property type="evidence" value="ECO:0007669"/>
    <property type="project" value="UniProtKB-SubCell"/>
</dbReference>
<feature type="coiled-coil region" evidence="9">
    <location>
        <begin position="47"/>
        <end position="81"/>
    </location>
</feature>
<dbReference type="AlphaFoldDB" id="A0A8H3EIS6"/>
<evidence type="ECO:0000256" key="2">
    <source>
        <dbReference type="ARBA" id="ARBA00007603"/>
    </source>
</evidence>
<accession>A0A8H3EIS6</accession>
<dbReference type="Pfam" id="PF06148">
    <property type="entry name" value="COG2_N"/>
    <property type="match status" value="1"/>
</dbReference>
<evidence type="ECO:0000313" key="12">
    <source>
        <dbReference type="EMBL" id="CAF9905984.1"/>
    </source>
</evidence>
<protein>
    <recommendedName>
        <fullName evidence="3">Conserved oligomeric Golgi complex subunit 2</fullName>
    </recommendedName>
    <alternativeName>
        <fullName evidence="8">Component of oligomeric Golgi complex 2</fullName>
    </alternativeName>
</protein>